<evidence type="ECO:0000256" key="2">
    <source>
        <dbReference type="SAM" id="Phobius"/>
    </source>
</evidence>
<organism evidence="3 4">
    <name type="scientific">Amblyomma americanum</name>
    <name type="common">Lone star tick</name>
    <dbReference type="NCBI Taxonomy" id="6943"/>
    <lineage>
        <taxon>Eukaryota</taxon>
        <taxon>Metazoa</taxon>
        <taxon>Ecdysozoa</taxon>
        <taxon>Arthropoda</taxon>
        <taxon>Chelicerata</taxon>
        <taxon>Arachnida</taxon>
        <taxon>Acari</taxon>
        <taxon>Parasitiformes</taxon>
        <taxon>Ixodida</taxon>
        <taxon>Ixodoidea</taxon>
        <taxon>Ixodidae</taxon>
        <taxon>Amblyomminae</taxon>
        <taxon>Amblyomma</taxon>
    </lineage>
</organism>
<dbReference type="AlphaFoldDB" id="A0AAQ4EX96"/>
<evidence type="ECO:0000313" key="4">
    <source>
        <dbReference type="Proteomes" id="UP001321473"/>
    </source>
</evidence>
<reference evidence="3 4" key="1">
    <citation type="journal article" date="2023" name="Arcadia Sci">
        <title>De novo assembly of a long-read Amblyomma americanum tick genome.</title>
        <authorList>
            <person name="Chou S."/>
            <person name="Poskanzer K.E."/>
            <person name="Rollins M."/>
            <person name="Thuy-Boun P.S."/>
        </authorList>
    </citation>
    <scope>NUCLEOTIDE SEQUENCE [LARGE SCALE GENOMIC DNA]</scope>
    <source>
        <strain evidence="3">F_SG_1</strain>
        <tissue evidence="3">Salivary glands</tissue>
    </source>
</reference>
<name>A0AAQ4EX96_AMBAM</name>
<sequence>MGSASPATPVRAWYARTPTDTSSAQHSGASSPTTSLLLHMWGYDDTHAPPRRPGVGGFRDSDDAGGSPQWRRLVTDTSFVRRAAALVFGLAIVASLIAALFTTGSHLRLIEDAAEDPADNSTEPVLSLVEQHPPFPLRLPVDGSPDDGAGYADQKSTSGAGRPFPPHKITLAPGEGSLLDGASVSSVIYRRDSLPYRPESSITSNRNILFEARAPFRRQNIQYGFD</sequence>
<accession>A0AAQ4EX96</accession>
<keyword evidence="4" id="KW-1185">Reference proteome</keyword>
<dbReference type="EMBL" id="JARKHS020010025">
    <property type="protein sequence ID" value="KAK8779222.1"/>
    <property type="molecule type" value="Genomic_DNA"/>
</dbReference>
<keyword evidence="2" id="KW-0812">Transmembrane</keyword>
<feature type="region of interest" description="Disordered" evidence="1">
    <location>
        <begin position="49"/>
        <end position="69"/>
    </location>
</feature>
<comment type="caution">
    <text evidence="3">The sequence shown here is derived from an EMBL/GenBank/DDBJ whole genome shotgun (WGS) entry which is preliminary data.</text>
</comment>
<gene>
    <name evidence="3" type="ORF">V5799_019439</name>
</gene>
<dbReference type="Proteomes" id="UP001321473">
    <property type="component" value="Unassembled WGS sequence"/>
</dbReference>
<protein>
    <submittedName>
        <fullName evidence="3">Uncharacterized protein</fullName>
    </submittedName>
</protein>
<evidence type="ECO:0000313" key="3">
    <source>
        <dbReference type="EMBL" id="KAK8779222.1"/>
    </source>
</evidence>
<keyword evidence="2" id="KW-0472">Membrane</keyword>
<keyword evidence="2" id="KW-1133">Transmembrane helix</keyword>
<proteinExistence type="predicted"/>
<feature type="region of interest" description="Disordered" evidence="1">
    <location>
        <begin position="143"/>
        <end position="170"/>
    </location>
</feature>
<evidence type="ECO:0000256" key="1">
    <source>
        <dbReference type="SAM" id="MobiDB-lite"/>
    </source>
</evidence>
<feature type="transmembrane region" description="Helical" evidence="2">
    <location>
        <begin position="79"/>
        <end position="101"/>
    </location>
</feature>